<dbReference type="InterPro" id="IPR007064">
    <property type="entry name" value="Nmd3_N"/>
</dbReference>
<dbReference type="SUPFAM" id="SSF56672">
    <property type="entry name" value="DNA/RNA polymerases"/>
    <property type="match status" value="1"/>
</dbReference>
<gene>
    <name evidence="14" type="ORF">HJC23_000903</name>
</gene>
<dbReference type="Gene3D" id="3.10.20.370">
    <property type="match status" value="1"/>
</dbReference>
<dbReference type="GO" id="GO:0015031">
    <property type="term" value="P:protein transport"/>
    <property type="evidence" value="ECO:0007669"/>
    <property type="project" value="UniProtKB-KW"/>
</dbReference>
<evidence type="ECO:0000256" key="10">
    <source>
        <dbReference type="SAM" id="MobiDB-lite"/>
    </source>
</evidence>
<name>A0ABD3PVP9_9STRA</name>
<organism evidence="14 15">
    <name type="scientific">Cyclotella cryptica</name>
    <dbReference type="NCBI Taxonomy" id="29204"/>
    <lineage>
        <taxon>Eukaryota</taxon>
        <taxon>Sar</taxon>
        <taxon>Stramenopiles</taxon>
        <taxon>Ochrophyta</taxon>
        <taxon>Bacillariophyta</taxon>
        <taxon>Coscinodiscophyceae</taxon>
        <taxon>Thalassiosirophycidae</taxon>
        <taxon>Stephanodiscales</taxon>
        <taxon>Stephanodiscaceae</taxon>
        <taxon>Cyclotella</taxon>
    </lineage>
</organism>
<feature type="compositionally biased region" description="Basic residues" evidence="10">
    <location>
        <begin position="995"/>
        <end position="1008"/>
    </location>
</feature>
<feature type="domain" description="Nmd3 N-terminal" evidence="11">
    <location>
        <begin position="525"/>
        <end position="780"/>
    </location>
</feature>
<accession>A0ABD3PVP9</accession>
<keyword evidence="5" id="KW-0813">Transport</keyword>
<dbReference type="InterPro" id="IPR043502">
    <property type="entry name" value="DNA/RNA_pol_sf"/>
</dbReference>
<dbReference type="GO" id="GO:0005737">
    <property type="term" value="C:cytoplasm"/>
    <property type="evidence" value="ECO:0007669"/>
    <property type="project" value="UniProtKB-SubCell"/>
</dbReference>
<sequence>MKELGIVLDFRTNEITIDQVILPMRDVNSLTKLNLDKAWAVNNSMANEPQSTQEATQRVVKILDANYEKADLQSIVSTNCTHLSLQDQNSLLELLTHFEELFDGTLETAIKELNRLCELGVVEVQPESEWASPSFITGKKDGTAILKDHLDKLKTVPSRLREAGLRINARKSSFCAIETEYLGYTLTQSGIKPQQKKVQAILAISPPKNVKDLRECGHTKVTRANKTKKSPWYWDTVHQKAFNDVKTTINKDVVLAYPDYSMEFEIYTDASSKQIESVITQGNRPLAFFSRKLSTAQQKYSMTELELLVIVETVKEFKGMLWGQRLKVYTDHKNLIQDALGLTSDRVSRWRLLLEECGPEIVYMKGTYNTVADAISRLDIRPILSEHENWMTFTKYWCHYTMLEESAIDISAYQEEMNLVFANRSEEDVIYPLTVQDIAEAQKLDASLKTTKDQYLTQLAKSTELLCKDGKMIIPKDLQHRAYGRDKGETVGSWERLRKIASTIRIIKYYSMSSSGGLTTSLIPCCTCGATIAPNPSNQCASCLATIDISSIVRRGPGGGDLTLHQCRQCRKYDRGGDGRYFVHLDQESPEMMAVLLKQIPALSGKGQQSMRRSHGVEALQLLDSMFIWTEPNSMRMRLMLTVKADINEAPRTISIQQRVKVEFIIHWRQCPDCTKESRQRTWQAIVQLRQKRSDSDGGSKGLLILELAIARNAELRKHILQVQTRKAGFDFYFANLDKARHFSQYLAKAAPMRMKTSQQLVSEDVKNNTANVKHTVSLDMVPFCRDDLIVVDKHSKGVRRLSGRMCLVLKISSTVHLVDASPSRSSDVNSCFSDLHAESYWKGGEEKSYRLLLSSKRLVRFVVLDLELCVDKERHRYGNDGKNHEESEKVYKGPSSGHTKYALADIEVAKESDFGVNDETFRCVTHLGNLLAVGDTVLGYDLTSSILSGGDEWSVDNAFVSSFVMPDVVIVRKLKGGGPMAEQNTNTGDSTSKPKAKSSASKKRDRRLQKEEKKQRQLEAAASRMGLDTDKDIHFEEEVFDDADAMTITKAMQEEKAKLEHDIEIDEDLAEDLETVERELRLLEVEDEAKRDRLTPSNG</sequence>
<keyword evidence="15" id="KW-1185">Reference proteome</keyword>
<feature type="compositionally biased region" description="Basic and acidic residues" evidence="10">
    <location>
        <begin position="1009"/>
        <end position="1018"/>
    </location>
</feature>
<feature type="domain" description="Reverse transcriptase/retrotransposon-derived protein RNase H-like" evidence="12">
    <location>
        <begin position="234"/>
        <end position="328"/>
    </location>
</feature>
<protein>
    <recommendedName>
        <fullName evidence="4">60S ribosomal export protein NMD3</fullName>
    </recommendedName>
</protein>
<dbReference type="PANTHER" id="PTHR12746:SF2">
    <property type="entry name" value="60S RIBOSOMAL EXPORT PROTEIN NMD3"/>
    <property type="match status" value="1"/>
</dbReference>
<reference evidence="14 15" key="1">
    <citation type="journal article" date="2020" name="G3 (Bethesda)">
        <title>Improved Reference Genome for Cyclotella cryptica CCMP332, a Model for Cell Wall Morphogenesis, Salinity Adaptation, and Lipid Production in Diatoms (Bacillariophyta).</title>
        <authorList>
            <person name="Roberts W.R."/>
            <person name="Downey K.M."/>
            <person name="Ruck E.C."/>
            <person name="Traller J.C."/>
            <person name="Alverson A.J."/>
        </authorList>
    </citation>
    <scope>NUCLEOTIDE SEQUENCE [LARGE SCALE GENOMIC DNA]</scope>
    <source>
        <strain evidence="14 15">CCMP332</strain>
    </source>
</reference>
<dbReference type="EMBL" id="JABMIG020000116">
    <property type="protein sequence ID" value="KAL3791286.1"/>
    <property type="molecule type" value="Genomic_DNA"/>
</dbReference>
<evidence type="ECO:0000256" key="7">
    <source>
        <dbReference type="ARBA" id="ARBA00022927"/>
    </source>
</evidence>
<dbReference type="InterPro" id="IPR048898">
    <property type="entry name" value="OB_NMD3"/>
</dbReference>
<keyword evidence="8" id="KW-0539">Nucleus</keyword>
<keyword evidence="9" id="KW-0175">Coiled coil</keyword>
<evidence type="ECO:0000256" key="5">
    <source>
        <dbReference type="ARBA" id="ARBA00022448"/>
    </source>
</evidence>
<dbReference type="PANTHER" id="PTHR12746">
    <property type="entry name" value="NONSENSE-MEDIATED MRNA DECAY PROTEIN 3"/>
    <property type="match status" value="1"/>
</dbReference>
<dbReference type="InterPro" id="IPR041577">
    <property type="entry name" value="RT_RNaseH_2"/>
</dbReference>
<feature type="coiled-coil region" evidence="9">
    <location>
        <begin position="1057"/>
        <end position="1094"/>
    </location>
</feature>
<dbReference type="Pfam" id="PF17919">
    <property type="entry name" value="RT_RNaseH_2"/>
    <property type="match status" value="1"/>
</dbReference>
<comment type="caution">
    <text evidence="14">The sequence shown here is derived from an EMBL/GenBank/DDBJ whole genome shotgun (WGS) entry which is preliminary data.</text>
</comment>
<evidence type="ECO:0000256" key="3">
    <source>
        <dbReference type="ARBA" id="ARBA00009794"/>
    </source>
</evidence>
<keyword evidence="7" id="KW-0653">Protein transport</keyword>
<evidence type="ECO:0000259" key="13">
    <source>
        <dbReference type="Pfam" id="PF21192"/>
    </source>
</evidence>
<comment type="similarity">
    <text evidence="3">Belongs to the NMD3 family.</text>
</comment>
<dbReference type="Gene3D" id="3.30.70.270">
    <property type="match status" value="1"/>
</dbReference>
<feature type="domain" description="60S ribosomal export protein NMD3 OB-fold" evidence="13">
    <location>
        <begin position="899"/>
        <end position="974"/>
    </location>
</feature>
<comment type="subcellular location">
    <subcellularLocation>
        <location evidence="2">Cytoplasm</location>
    </subcellularLocation>
    <subcellularLocation>
        <location evidence="1">Nucleus</location>
    </subcellularLocation>
</comment>
<dbReference type="CDD" id="cd09274">
    <property type="entry name" value="RNase_HI_RT_Ty3"/>
    <property type="match status" value="1"/>
</dbReference>
<evidence type="ECO:0000256" key="4">
    <source>
        <dbReference type="ARBA" id="ARBA00017035"/>
    </source>
</evidence>
<dbReference type="InterPro" id="IPR039768">
    <property type="entry name" value="Nmd3"/>
</dbReference>
<evidence type="ECO:0000256" key="2">
    <source>
        <dbReference type="ARBA" id="ARBA00004496"/>
    </source>
</evidence>
<evidence type="ECO:0000313" key="14">
    <source>
        <dbReference type="EMBL" id="KAL3791286.1"/>
    </source>
</evidence>
<evidence type="ECO:0000259" key="12">
    <source>
        <dbReference type="Pfam" id="PF17919"/>
    </source>
</evidence>
<dbReference type="AlphaFoldDB" id="A0ABD3PVP9"/>
<evidence type="ECO:0000313" key="15">
    <source>
        <dbReference type="Proteomes" id="UP001516023"/>
    </source>
</evidence>
<evidence type="ECO:0000256" key="6">
    <source>
        <dbReference type="ARBA" id="ARBA00022490"/>
    </source>
</evidence>
<evidence type="ECO:0000256" key="1">
    <source>
        <dbReference type="ARBA" id="ARBA00004123"/>
    </source>
</evidence>
<evidence type="ECO:0000256" key="9">
    <source>
        <dbReference type="SAM" id="Coils"/>
    </source>
</evidence>
<dbReference type="GO" id="GO:0005634">
    <property type="term" value="C:nucleus"/>
    <property type="evidence" value="ECO:0007669"/>
    <property type="project" value="UniProtKB-SubCell"/>
</dbReference>
<dbReference type="Proteomes" id="UP001516023">
    <property type="component" value="Unassembled WGS sequence"/>
</dbReference>
<keyword evidence="6" id="KW-0963">Cytoplasm</keyword>
<dbReference type="InterPro" id="IPR043128">
    <property type="entry name" value="Rev_trsase/Diguanyl_cyclase"/>
</dbReference>
<evidence type="ECO:0000256" key="8">
    <source>
        <dbReference type="ARBA" id="ARBA00023242"/>
    </source>
</evidence>
<evidence type="ECO:0000259" key="11">
    <source>
        <dbReference type="Pfam" id="PF04981"/>
    </source>
</evidence>
<dbReference type="Pfam" id="PF21192">
    <property type="entry name" value="OB_NMD3"/>
    <property type="match status" value="1"/>
</dbReference>
<dbReference type="Pfam" id="PF04981">
    <property type="entry name" value="NMD3"/>
    <property type="match status" value="1"/>
</dbReference>
<feature type="region of interest" description="Disordered" evidence="10">
    <location>
        <begin position="978"/>
        <end position="1026"/>
    </location>
</feature>
<proteinExistence type="inferred from homology"/>